<evidence type="ECO:0000256" key="1">
    <source>
        <dbReference type="SAM" id="MobiDB-lite"/>
    </source>
</evidence>
<feature type="compositionally biased region" description="Polar residues" evidence="1">
    <location>
        <begin position="33"/>
        <end position="65"/>
    </location>
</feature>
<organism evidence="2">
    <name type="scientific">Weissella confusa</name>
    <name type="common">Lactobacillus confusus</name>
    <dbReference type="NCBI Taxonomy" id="1583"/>
    <lineage>
        <taxon>Bacteria</taxon>
        <taxon>Bacillati</taxon>
        <taxon>Bacillota</taxon>
        <taxon>Bacilli</taxon>
        <taxon>Lactobacillales</taxon>
        <taxon>Lactobacillaceae</taxon>
        <taxon>Weissella</taxon>
    </lineage>
</organism>
<dbReference type="AlphaFoldDB" id="A0A0N7CDD1"/>
<proteinExistence type="predicted"/>
<dbReference type="EMBL" id="KR350502">
    <property type="protein sequence ID" value="AKL79737.1"/>
    <property type="molecule type" value="Genomic_DNA"/>
</dbReference>
<protein>
    <submittedName>
        <fullName evidence="2">Uncharacterized protein</fullName>
    </submittedName>
</protein>
<evidence type="ECO:0000313" key="2">
    <source>
        <dbReference type="EMBL" id="AKL79737.1"/>
    </source>
</evidence>
<gene>
    <name evidence="2" type="ORF">pWcMBF8-1_25</name>
</gene>
<feature type="region of interest" description="Disordered" evidence="1">
    <location>
        <begin position="24"/>
        <end position="65"/>
    </location>
</feature>
<accession>A0A0N7CDD1</accession>
<sequence length="104" mass="12437">MIKKNSKMYPVKLVRYFELKYKPESEKTDTESQYKNIENEVNNKSNTLTHHTPKTAQNKPSNPVLNHTKRVWKTSNQRFNTHNLVNKVSRYQKTPHKVGLFWYS</sequence>
<name>A0A0N7CDD1_WEICO</name>
<keyword evidence="2" id="KW-0614">Plasmid</keyword>
<reference evidence="2" key="1">
    <citation type="submission" date="2015-04" db="EMBL/GenBank/DDBJ databases">
        <title>Plasmid pWcMBF8-1 isolated from Weissella confusa strain MBF8-1 carries a bacteriocin-encoding locus.</title>
        <authorList>
            <person name="Malik A."/>
            <person name="Heng N.C.K."/>
        </authorList>
    </citation>
    <scope>NUCLEOTIDE SEQUENCE</scope>
    <source>
        <strain evidence="2">MBF8-1</strain>
        <plasmid evidence="2">pWcMBF8-1</plasmid>
    </source>
</reference>
<geneLocation type="plasmid" evidence="2">
    <name>pWcMBF8-1</name>
</geneLocation>